<keyword evidence="3" id="KW-0808">Transferase</keyword>
<evidence type="ECO:0000259" key="10">
    <source>
        <dbReference type="PROSITE" id="PS51670"/>
    </source>
</evidence>
<dbReference type="AlphaFoldDB" id="A0A835YI16"/>
<evidence type="ECO:0000256" key="1">
    <source>
        <dbReference type="ARBA" id="ARBA00004167"/>
    </source>
</evidence>
<sequence length="802" mass="90253">MYRLWGALGALLLLGWAAAEETKHQGVTVAFLTDCKMYSDWQSVAMAFSFKMSGQPGDVIRVMCCGEEEYKKYNKGLLNMVTTWVAPDASRSKRNGDHYAAYNKPEAVLDWLDHKVPENEYVLVLDSDMILRRPFFIEVMKPKKGLAVGARYTYMIGVANELAVRHIPHVAPRNDTLAGPFGRRADQVGGFFFIHRDDLKAMSHDWLKFSEDVRVDDQAYRLSGDVYAIHPGDRPWISEMYGYAFGAANHDVWHKWDTFSMIYPGYEPHEGIPKLMHYGLLFELPGKKFSFDKHWHYDFDVTKCPPWDFSQVGHRTHGIFEHPPWAHELPKFEENSENGFMGYYRDVLAIETAETMNAAFCDYHLRHCPPSQQLYDVCKETFKRYNEARQYTKEAEMKYDCQNFHPKCADWAKDGECDKNHDYMTENCRKACNRCGSTEKYFPVTTTDEQEMMLEEILKKLKPDQAQAGDPELHKATVPKSIKSPDIIPKHTEEPVEGKVIPRNISPEEPKKDLSPPAGATAKVEEKKAEAQTDTKADTKTETKAAETTTKAAEEEEEKKDEEAKAEGVKGHATTEEGINDEAVNALMARCYKLELPLEETKACVEAAKEGTEYTSALTKAKAEEEAKKATEKAAMDAQRAAKEKEEAEAKKDQAKHRLIKDQATKPKSTKGKAHKAKAIKLAADAEGEGGADAASDAAADTDGDPTAEVVTGEDGVKVVRSKKTESEAVLSHDIEDLSLTHKADKHAAPVTEGGSWSSGLISRMSNWQTLVIWLFVVLAFLAILPRIAKMRRRQRSGMRTE</sequence>
<dbReference type="GO" id="GO:0016757">
    <property type="term" value="F:glycosyltransferase activity"/>
    <property type="evidence" value="ECO:0007669"/>
    <property type="project" value="UniProtKB-KW"/>
</dbReference>
<evidence type="ECO:0000256" key="5">
    <source>
        <dbReference type="ARBA" id="ARBA00022989"/>
    </source>
</evidence>
<reference evidence="11" key="1">
    <citation type="journal article" date="2020" name="bioRxiv">
        <title>Comparative genomics of Chlamydomonas.</title>
        <authorList>
            <person name="Craig R.J."/>
            <person name="Hasan A.R."/>
            <person name="Ness R.W."/>
            <person name="Keightley P.D."/>
        </authorList>
    </citation>
    <scope>NUCLEOTIDE SEQUENCE</scope>
    <source>
        <strain evidence="11">CCAP 11/70</strain>
    </source>
</reference>
<dbReference type="SMART" id="SM00254">
    <property type="entry name" value="ShKT"/>
    <property type="match status" value="1"/>
</dbReference>
<keyword evidence="12" id="KW-1185">Reference proteome</keyword>
<dbReference type="PROSITE" id="PS51670">
    <property type="entry name" value="SHKT"/>
    <property type="match status" value="1"/>
</dbReference>
<evidence type="ECO:0000256" key="3">
    <source>
        <dbReference type="ARBA" id="ARBA00022679"/>
    </source>
</evidence>
<dbReference type="PANTHER" id="PTHR31485:SF7">
    <property type="entry name" value="PEPTIDYL SERINE ALPHA-GALACTOSYLTRANSFERASE"/>
    <property type="match status" value="1"/>
</dbReference>
<organism evidence="11 12">
    <name type="scientific">Edaphochlamys debaryana</name>
    <dbReference type="NCBI Taxonomy" id="47281"/>
    <lineage>
        <taxon>Eukaryota</taxon>
        <taxon>Viridiplantae</taxon>
        <taxon>Chlorophyta</taxon>
        <taxon>core chlorophytes</taxon>
        <taxon>Chlorophyceae</taxon>
        <taxon>CS clade</taxon>
        <taxon>Chlamydomonadales</taxon>
        <taxon>Chlamydomonadales incertae sedis</taxon>
        <taxon>Edaphochlamys</taxon>
    </lineage>
</organism>
<accession>A0A835YI16</accession>
<dbReference type="GO" id="GO:0016020">
    <property type="term" value="C:membrane"/>
    <property type="evidence" value="ECO:0007669"/>
    <property type="project" value="UniProtKB-SubCell"/>
</dbReference>
<dbReference type="Proteomes" id="UP000612055">
    <property type="component" value="Unassembled WGS sequence"/>
</dbReference>
<keyword evidence="2" id="KW-0328">Glycosyltransferase</keyword>
<evidence type="ECO:0000256" key="9">
    <source>
        <dbReference type="SAM" id="SignalP"/>
    </source>
</evidence>
<dbReference type="InterPro" id="IPR044845">
    <property type="entry name" value="HPAT/SRGT1-like"/>
</dbReference>
<dbReference type="InterPro" id="IPR003582">
    <property type="entry name" value="ShKT_dom"/>
</dbReference>
<feature type="chain" id="PRO_5032544500" description="ShKT domain-containing protein" evidence="9">
    <location>
        <begin position="20"/>
        <end position="802"/>
    </location>
</feature>
<comment type="caution">
    <text evidence="11">The sequence shown here is derived from an EMBL/GenBank/DDBJ whole genome shotgun (WGS) entry which is preliminary data.</text>
</comment>
<keyword evidence="5 8" id="KW-1133">Transmembrane helix</keyword>
<dbReference type="Pfam" id="PF23452">
    <property type="entry name" value="HPAT"/>
    <property type="match status" value="1"/>
</dbReference>
<protein>
    <recommendedName>
        <fullName evidence="10">ShKT domain-containing protein</fullName>
    </recommendedName>
</protein>
<feature type="domain" description="ShKT" evidence="10">
    <location>
        <begin position="401"/>
        <end position="435"/>
    </location>
</feature>
<proteinExistence type="predicted"/>
<feature type="compositionally biased region" description="Basic and acidic residues" evidence="7">
    <location>
        <begin position="629"/>
        <end position="653"/>
    </location>
</feature>
<dbReference type="Pfam" id="PF01549">
    <property type="entry name" value="ShK"/>
    <property type="match status" value="1"/>
</dbReference>
<dbReference type="EMBL" id="JAEHOE010000008">
    <property type="protein sequence ID" value="KAG2499025.1"/>
    <property type="molecule type" value="Genomic_DNA"/>
</dbReference>
<feature type="signal peptide" evidence="9">
    <location>
        <begin position="1"/>
        <end position="19"/>
    </location>
</feature>
<feature type="transmembrane region" description="Helical" evidence="8">
    <location>
        <begin position="771"/>
        <end position="789"/>
    </location>
</feature>
<keyword evidence="6 8" id="KW-0472">Membrane</keyword>
<comment type="subcellular location">
    <subcellularLocation>
        <location evidence="1">Membrane</location>
        <topology evidence="1">Single-pass membrane protein</topology>
    </subcellularLocation>
</comment>
<feature type="compositionally biased region" description="Basic and acidic residues" evidence="7">
    <location>
        <begin position="561"/>
        <end position="575"/>
    </location>
</feature>
<evidence type="ECO:0000256" key="6">
    <source>
        <dbReference type="ARBA" id="ARBA00023136"/>
    </source>
</evidence>
<dbReference type="OrthoDB" id="2015991at2759"/>
<keyword evidence="9" id="KW-0732">Signal</keyword>
<feature type="region of interest" description="Disordered" evidence="7">
    <location>
        <begin position="464"/>
        <end position="577"/>
    </location>
</feature>
<dbReference type="InterPro" id="IPR056508">
    <property type="entry name" value="HPAT-like"/>
</dbReference>
<feature type="compositionally biased region" description="Basic and acidic residues" evidence="7">
    <location>
        <begin position="523"/>
        <end position="545"/>
    </location>
</feature>
<evidence type="ECO:0000256" key="8">
    <source>
        <dbReference type="SAM" id="Phobius"/>
    </source>
</evidence>
<evidence type="ECO:0000313" key="12">
    <source>
        <dbReference type="Proteomes" id="UP000612055"/>
    </source>
</evidence>
<dbReference type="PANTHER" id="PTHR31485">
    <property type="entry name" value="PEPTIDYL SERINE ALPHA-GALACTOSYLTRANSFERASE"/>
    <property type="match status" value="1"/>
</dbReference>
<feature type="compositionally biased region" description="Basic residues" evidence="7">
    <location>
        <begin position="668"/>
        <end position="679"/>
    </location>
</feature>
<gene>
    <name evidence="11" type="ORF">HYH03_003210</name>
</gene>
<evidence type="ECO:0000256" key="4">
    <source>
        <dbReference type="ARBA" id="ARBA00022692"/>
    </source>
</evidence>
<evidence type="ECO:0000256" key="2">
    <source>
        <dbReference type="ARBA" id="ARBA00022676"/>
    </source>
</evidence>
<feature type="compositionally biased region" description="Basic and acidic residues" evidence="7">
    <location>
        <begin position="488"/>
        <end position="497"/>
    </location>
</feature>
<name>A0A835YI16_9CHLO</name>
<keyword evidence="4 8" id="KW-0812">Transmembrane</keyword>
<evidence type="ECO:0000313" key="11">
    <source>
        <dbReference type="EMBL" id="KAG2499025.1"/>
    </source>
</evidence>
<feature type="region of interest" description="Disordered" evidence="7">
    <location>
        <begin position="629"/>
        <end position="710"/>
    </location>
</feature>
<evidence type="ECO:0000256" key="7">
    <source>
        <dbReference type="SAM" id="MobiDB-lite"/>
    </source>
</evidence>